<evidence type="ECO:0000256" key="1">
    <source>
        <dbReference type="ARBA" id="ARBA00023242"/>
    </source>
</evidence>
<feature type="region of interest" description="Disordered" evidence="2">
    <location>
        <begin position="291"/>
        <end position="361"/>
    </location>
</feature>
<dbReference type="GO" id="GO:0001228">
    <property type="term" value="F:DNA-binding transcription activator activity, RNA polymerase II-specific"/>
    <property type="evidence" value="ECO:0007669"/>
    <property type="project" value="TreeGrafter"/>
</dbReference>
<proteinExistence type="predicted"/>
<keyword evidence="1" id="KW-0539">Nucleus</keyword>
<feature type="compositionally biased region" description="Low complexity" evidence="2">
    <location>
        <begin position="348"/>
        <end position="361"/>
    </location>
</feature>
<dbReference type="PANTHER" id="PTHR47784:SF5">
    <property type="entry name" value="STEROL UPTAKE CONTROL PROTEIN 2"/>
    <property type="match status" value="1"/>
</dbReference>
<protein>
    <submittedName>
        <fullName evidence="3">Uncharacterized protein</fullName>
    </submittedName>
</protein>
<accession>A0AAN6PRI8</accession>
<evidence type="ECO:0000313" key="3">
    <source>
        <dbReference type="EMBL" id="KAK4043979.1"/>
    </source>
</evidence>
<dbReference type="InterPro" id="IPR053157">
    <property type="entry name" value="Sterol_Uptake_Regulator"/>
</dbReference>
<reference evidence="4" key="1">
    <citation type="journal article" date="2023" name="Mol. Phylogenet. Evol.">
        <title>Genome-scale phylogeny and comparative genomics of the fungal order Sordariales.</title>
        <authorList>
            <person name="Hensen N."/>
            <person name="Bonometti L."/>
            <person name="Westerberg I."/>
            <person name="Brannstrom I.O."/>
            <person name="Guillou S."/>
            <person name="Cros-Aarteil S."/>
            <person name="Calhoun S."/>
            <person name="Haridas S."/>
            <person name="Kuo A."/>
            <person name="Mondo S."/>
            <person name="Pangilinan J."/>
            <person name="Riley R."/>
            <person name="LaButti K."/>
            <person name="Andreopoulos B."/>
            <person name="Lipzen A."/>
            <person name="Chen C."/>
            <person name="Yan M."/>
            <person name="Daum C."/>
            <person name="Ng V."/>
            <person name="Clum A."/>
            <person name="Steindorff A."/>
            <person name="Ohm R.A."/>
            <person name="Martin F."/>
            <person name="Silar P."/>
            <person name="Natvig D.O."/>
            <person name="Lalanne C."/>
            <person name="Gautier V."/>
            <person name="Ament-Velasquez S.L."/>
            <person name="Kruys A."/>
            <person name="Hutchinson M.I."/>
            <person name="Powell A.J."/>
            <person name="Barry K."/>
            <person name="Miller A.N."/>
            <person name="Grigoriev I.V."/>
            <person name="Debuchy R."/>
            <person name="Gladieux P."/>
            <person name="Hiltunen Thoren M."/>
            <person name="Johannesson H."/>
        </authorList>
    </citation>
    <scope>NUCLEOTIDE SEQUENCE [LARGE SCALE GENOMIC DNA]</scope>
    <source>
        <strain evidence="4">CBS 284.82</strain>
    </source>
</reference>
<feature type="compositionally biased region" description="Low complexity" evidence="2">
    <location>
        <begin position="307"/>
        <end position="340"/>
    </location>
</feature>
<gene>
    <name evidence="3" type="ORF">C8A01DRAFT_12496</name>
</gene>
<name>A0AAN6PRI8_9PEZI</name>
<evidence type="ECO:0000256" key="2">
    <source>
        <dbReference type="SAM" id="MobiDB-lite"/>
    </source>
</evidence>
<dbReference type="InterPro" id="IPR001138">
    <property type="entry name" value="Zn2Cys6_DnaBD"/>
</dbReference>
<sequence>MASLRVTTFANTFLVTNNGRGGPVLKLVGPQETRKKRPHRCDEGDPCRNCVKRKETCVRLSPASPNRAGRETPPLTSPPPELAWCPLSEAESGPINLLHMELLHHFERYSIPTLPFQVVWPRMLQLAFQSRQHTYLVNAMLSFAAAHLDYLHPGQAQYHRAKYVLLNKALHDYREALSAPITADNCDALFGTANLIQFLMWCDLSFMDGQPQQQPQTQQQPPPPLDLSADRLYFLSTGVRQIFFMAWPLFQSAQSAFTNVGLLGPCMALEDAVDARGLNWQRHARGLMEMYDNPRYHGSGSRGKTMGMQSSSSYPGSPSASGSGSGLSSRSESGSFPSTPDGGGSGSAGSSSNGAGTGTSSSSAAFLEGLLPSLPATGAPPYKVMTLYHSYKEGEAYVRSAGAHDEGLVRAAFKRLVARLSVAMAFVGGDTTTSSSGGGGGCPAASGVKGEGGNGGCWRQPEVTGTDKVRYVTTFPMMCFGPLLGLISSGDSRMLVLLLHMYRVVGMLLHEEKYWWCKRRVGVMKEAIGRELRDRGLEVCLRRQSEVV</sequence>
<dbReference type="PANTHER" id="PTHR47784">
    <property type="entry name" value="STEROL UPTAKE CONTROL PROTEIN 2"/>
    <property type="match status" value="1"/>
</dbReference>
<dbReference type="EMBL" id="MU854322">
    <property type="protein sequence ID" value="KAK4043979.1"/>
    <property type="molecule type" value="Genomic_DNA"/>
</dbReference>
<dbReference type="CDD" id="cd00067">
    <property type="entry name" value="GAL4"/>
    <property type="match status" value="1"/>
</dbReference>
<keyword evidence="4" id="KW-1185">Reference proteome</keyword>
<dbReference type="GO" id="GO:0008270">
    <property type="term" value="F:zinc ion binding"/>
    <property type="evidence" value="ECO:0007669"/>
    <property type="project" value="InterPro"/>
</dbReference>
<evidence type="ECO:0000313" key="4">
    <source>
        <dbReference type="Proteomes" id="UP001303115"/>
    </source>
</evidence>
<dbReference type="AlphaFoldDB" id="A0AAN6PRI8"/>
<organism evidence="3 4">
    <name type="scientific">Parachaetomium inaequale</name>
    <dbReference type="NCBI Taxonomy" id="2588326"/>
    <lineage>
        <taxon>Eukaryota</taxon>
        <taxon>Fungi</taxon>
        <taxon>Dikarya</taxon>
        <taxon>Ascomycota</taxon>
        <taxon>Pezizomycotina</taxon>
        <taxon>Sordariomycetes</taxon>
        <taxon>Sordariomycetidae</taxon>
        <taxon>Sordariales</taxon>
        <taxon>Chaetomiaceae</taxon>
        <taxon>Parachaetomium</taxon>
    </lineage>
</organism>
<dbReference type="Proteomes" id="UP001303115">
    <property type="component" value="Unassembled WGS sequence"/>
</dbReference>
<comment type="caution">
    <text evidence="3">The sequence shown here is derived from an EMBL/GenBank/DDBJ whole genome shotgun (WGS) entry which is preliminary data.</text>
</comment>